<reference evidence="1" key="1">
    <citation type="journal article" date="2019" name="Database">
        <title>The radish genome database (RadishGD): an integrated information resource for radish genomics.</title>
        <authorList>
            <person name="Yu H.J."/>
            <person name="Baek S."/>
            <person name="Lee Y.J."/>
            <person name="Cho A."/>
            <person name="Mun J.H."/>
        </authorList>
    </citation>
    <scope>NUCLEOTIDE SEQUENCE [LARGE SCALE GENOMIC DNA]</scope>
    <source>
        <strain evidence="1">cv. WK10039</strain>
    </source>
</reference>
<protein>
    <submittedName>
        <fullName evidence="2">Uncharacterized protein LOC130507261</fullName>
    </submittedName>
    <submittedName>
        <fullName evidence="3">Uncharacterized protein LOC130510672</fullName>
    </submittedName>
</protein>
<dbReference type="KEGG" id="rsz:130507261"/>
<gene>
    <name evidence="3" type="primary">LOC130510672</name>
    <name evidence="2" type="synonym">LOC130507261</name>
</gene>
<reference evidence="2 3" key="2">
    <citation type="submission" date="2025-04" db="UniProtKB">
        <authorList>
            <consortium name="RefSeq"/>
        </authorList>
    </citation>
    <scope>IDENTIFICATION</scope>
    <source>
        <tissue evidence="2 3">Leaf</tissue>
    </source>
</reference>
<dbReference type="RefSeq" id="XP_056857950.1">
    <property type="nucleotide sequence ID" value="XM_057001970.1"/>
</dbReference>
<keyword evidence="1" id="KW-1185">Reference proteome</keyword>
<evidence type="ECO:0000313" key="1">
    <source>
        <dbReference type="Proteomes" id="UP000504610"/>
    </source>
</evidence>
<evidence type="ECO:0000313" key="2">
    <source>
        <dbReference type="RefSeq" id="XP_056857950.1"/>
    </source>
</evidence>
<evidence type="ECO:0000313" key="3">
    <source>
        <dbReference type="RefSeq" id="XP_056863195.1"/>
    </source>
</evidence>
<dbReference type="Proteomes" id="UP000504610">
    <property type="component" value="Chromosome 4"/>
</dbReference>
<accession>A0A9W3DHB4</accession>
<sequence>MGACAPLLYHLASPLDPRVSPCFLPICSGIDPLCVVADVVTDPCVRFSLVGGDTLDIRVGNIDYKLENLMVGIVKTHQLDVTLPVKRNHICGTWQVVSKFPVAHSDLPSFISRLRKRTEPAL</sequence>
<dbReference type="RefSeq" id="XP_056863195.1">
    <property type="nucleotide sequence ID" value="XM_057007215.1"/>
</dbReference>
<proteinExistence type="predicted"/>
<name>A0A9W3DHB4_RAPSA</name>
<dbReference type="KEGG" id="rsz:130510672"/>
<organism evidence="1 3">
    <name type="scientific">Raphanus sativus</name>
    <name type="common">Radish</name>
    <name type="synonym">Raphanus raphanistrum var. sativus</name>
    <dbReference type="NCBI Taxonomy" id="3726"/>
    <lineage>
        <taxon>Eukaryota</taxon>
        <taxon>Viridiplantae</taxon>
        <taxon>Streptophyta</taxon>
        <taxon>Embryophyta</taxon>
        <taxon>Tracheophyta</taxon>
        <taxon>Spermatophyta</taxon>
        <taxon>Magnoliopsida</taxon>
        <taxon>eudicotyledons</taxon>
        <taxon>Gunneridae</taxon>
        <taxon>Pentapetalae</taxon>
        <taxon>rosids</taxon>
        <taxon>malvids</taxon>
        <taxon>Brassicales</taxon>
        <taxon>Brassicaceae</taxon>
        <taxon>Brassiceae</taxon>
        <taxon>Raphanus</taxon>
    </lineage>
</organism>
<dbReference type="AlphaFoldDB" id="A0A9W3DHB4"/>
<dbReference type="GeneID" id="130510672"/>